<dbReference type="OrthoDB" id="26626at2157"/>
<dbReference type="Proteomes" id="UP000656367">
    <property type="component" value="Unassembled WGS sequence"/>
</dbReference>
<evidence type="ECO:0000256" key="1">
    <source>
        <dbReference type="ARBA" id="ARBA00004193"/>
    </source>
</evidence>
<proteinExistence type="inferred from homology"/>
<reference evidence="8" key="1">
    <citation type="journal article" date="2014" name="Int. J. Syst. Evol. Microbiol.">
        <title>Complete genome sequence of Corynebacterium casei LMG S-19264T (=DSM 44701T), isolated from a smear-ripened cheese.</title>
        <authorList>
            <consortium name="US DOE Joint Genome Institute (JGI-PGF)"/>
            <person name="Walter F."/>
            <person name="Albersmeier A."/>
            <person name="Kalinowski J."/>
            <person name="Ruckert C."/>
        </authorList>
    </citation>
    <scope>NUCLEOTIDE SEQUENCE</scope>
    <source>
        <strain evidence="8">JCM 15759</strain>
    </source>
</reference>
<sequence length="383" mass="39641">MRDQKITRRRLLASGSAAATAAFAGCASRFENFGGSGAGDDGASESQQATASGIDESDAAATVGMVYALGGLDDRSFNDAANRGIQRARLDDGVEYTNHEPTSVAGFGEIQAELASSANPSYDLICCIGFLQAEGLSETASEYTDQQFMIVDSVVEADNVASYVFREHEGSFQAGNLAGLLTTRDVDLGAGATNPEETTVGFIGGLDQPLIHKFEAGFRAGVEYANGDVDVLTEYLGNFDDVQGARDIAAGMYNDGADIVYHAAGGAGVGIFQAAQAHGRYAIGVDSDQSRSNPRYADVVLASMVKRVNVAVYDAATATVADNLPAGEVVSLGLDSDGVGIVYGTSLEPAIPDDVREALSTSREQVAAGDIVVPTERSNTGGA</sequence>
<dbReference type="PROSITE" id="PS51318">
    <property type="entry name" value="TAT"/>
    <property type="match status" value="1"/>
</dbReference>
<evidence type="ECO:0000256" key="3">
    <source>
        <dbReference type="ARBA" id="ARBA00022475"/>
    </source>
</evidence>
<dbReference type="InterPro" id="IPR028082">
    <property type="entry name" value="Peripla_BP_I"/>
</dbReference>
<keyword evidence="6" id="KW-0449">Lipoprotein</keyword>
<dbReference type="EMBL" id="BMON01000002">
    <property type="protein sequence ID" value="GGM37016.1"/>
    <property type="molecule type" value="Genomic_DNA"/>
</dbReference>
<keyword evidence="3" id="KW-1003">Cell membrane</keyword>
<evidence type="ECO:0000259" key="7">
    <source>
        <dbReference type="Pfam" id="PF02608"/>
    </source>
</evidence>
<comment type="similarity">
    <text evidence="2">Belongs to the BMP lipoprotein family.</text>
</comment>
<evidence type="ECO:0000313" key="8">
    <source>
        <dbReference type="EMBL" id="GGM37016.1"/>
    </source>
</evidence>
<evidence type="ECO:0000256" key="5">
    <source>
        <dbReference type="ARBA" id="ARBA00023136"/>
    </source>
</evidence>
<dbReference type="PANTHER" id="PTHR34296:SF2">
    <property type="entry name" value="ABC TRANSPORTER GUANOSINE-BINDING PROTEIN NUPN"/>
    <property type="match status" value="1"/>
</dbReference>
<accession>A0A830FLT6</accession>
<dbReference type="SUPFAM" id="SSF53822">
    <property type="entry name" value="Periplasmic binding protein-like I"/>
    <property type="match status" value="1"/>
</dbReference>
<dbReference type="AlphaFoldDB" id="A0A830FLT6"/>
<protein>
    <submittedName>
        <fullName evidence="8">BMP family ABC transporter substrate-binding protein</fullName>
    </submittedName>
</protein>
<keyword evidence="5" id="KW-0472">Membrane</keyword>
<comment type="caution">
    <text evidence="8">The sequence shown here is derived from an EMBL/GenBank/DDBJ whole genome shotgun (WGS) entry which is preliminary data.</text>
</comment>
<dbReference type="InterPro" id="IPR050957">
    <property type="entry name" value="BMP_lipoprotein"/>
</dbReference>
<organism evidence="8 9">
    <name type="scientific">Haloarcula argentinensis</name>
    <dbReference type="NCBI Taxonomy" id="43776"/>
    <lineage>
        <taxon>Archaea</taxon>
        <taxon>Methanobacteriati</taxon>
        <taxon>Methanobacteriota</taxon>
        <taxon>Stenosarchaea group</taxon>
        <taxon>Halobacteria</taxon>
        <taxon>Halobacteriales</taxon>
        <taxon>Haloarculaceae</taxon>
        <taxon>Haloarcula</taxon>
    </lineage>
</organism>
<comment type="subcellular location">
    <subcellularLocation>
        <location evidence="1">Cell membrane</location>
        <topology evidence="1">Lipid-anchor</topology>
    </subcellularLocation>
</comment>
<dbReference type="GO" id="GO:0005886">
    <property type="term" value="C:plasma membrane"/>
    <property type="evidence" value="ECO:0007669"/>
    <property type="project" value="UniProtKB-SubCell"/>
</dbReference>
<dbReference type="InterPro" id="IPR003760">
    <property type="entry name" value="PnrA-like"/>
</dbReference>
<evidence type="ECO:0000313" key="9">
    <source>
        <dbReference type="Proteomes" id="UP000656367"/>
    </source>
</evidence>
<dbReference type="PANTHER" id="PTHR34296">
    <property type="entry name" value="TRANSCRIPTIONAL ACTIVATOR PROTEIN MED"/>
    <property type="match status" value="1"/>
</dbReference>
<dbReference type="Gene3D" id="3.40.50.2300">
    <property type="match status" value="2"/>
</dbReference>
<dbReference type="PROSITE" id="PS51257">
    <property type="entry name" value="PROKAR_LIPOPROTEIN"/>
    <property type="match status" value="1"/>
</dbReference>
<evidence type="ECO:0000256" key="4">
    <source>
        <dbReference type="ARBA" id="ARBA00022729"/>
    </source>
</evidence>
<dbReference type="InterPro" id="IPR006311">
    <property type="entry name" value="TAT_signal"/>
</dbReference>
<dbReference type="RefSeq" id="WP_188852297.1">
    <property type="nucleotide sequence ID" value="NZ_BMON01000002.1"/>
</dbReference>
<evidence type="ECO:0000256" key="6">
    <source>
        <dbReference type="ARBA" id="ARBA00023288"/>
    </source>
</evidence>
<reference evidence="8" key="2">
    <citation type="submission" date="2020-09" db="EMBL/GenBank/DDBJ databases">
        <authorList>
            <person name="Sun Q."/>
            <person name="Ohkuma M."/>
        </authorList>
    </citation>
    <scope>NUCLEOTIDE SEQUENCE</scope>
    <source>
        <strain evidence="8">JCM 15759</strain>
    </source>
</reference>
<feature type="domain" description="ABC transporter substrate-binding protein PnrA-like" evidence="7">
    <location>
        <begin position="62"/>
        <end position="359"/>
    </location>
</feature>
<keyword evidence="4" id="KW-0732">Signal</keyword>
<evidence type="ECO:0000256" key="2">
    <source>
        <dbReference type="ARBA" id="ARBA00008610"/>
    </source>
</evidence>
<dbReference type="CDD" id="cd06354">
    <property type="entry name" value="PBP1_PrnA-like"/>
    <property type="match status" value="1"/>
</dbReference>
<dbReference type="Pfam" id="PF02608">
    <property type="entry name" value="Bmp"/>
    <property type="match status" value="1"/>
</dbReference>
<name>A0A830FLT6_HALAR</name>
<gene>
    <name evidence="8" type="ORF">GCM10009006_17730</name>
</gene>